<comment type="caution">
    <text evidence="3">The sequence shown here is derived from an EMBL/GenBank/DDBJ whole genome shotgun (WGS) entry which is preliminary data.</text>
</comment>
<organism evidence="3 4">
    <name type="scientific">Ceratocystis fimbriata CBS 114723</name>
    <dbReference type="NCBI Taxonomy" id="1035309"/>
    <lineage>
        <taxon>Eukaryota</taxon>
        <taxon>Fungi</taxon>
        <taxon>Dikarya</taxon>
        <taxon>Ascomycota</taxon>
        <taxon>Pezizomycotina</taxon>
        <taxon>Sordariomycetes</taxon>
        <taxon>Hypocreomycetidae</taxon>
        <taxon>Microascales</taxon>
        <taxon>Ceratocystidaceae</taxon>
        <taxon>Ceratocystis</taxon>
    </lineage>
</organism>
<gene>
    <name evidence="3" type="primary">gtpbp1</name>
    <name evidence="3" type="ORF">CFIMG_003070RA</name>
</gene>
<reference evidence="3 4" key="2">
    <citation type="journal article" date="2013" name="IMA Fungus">
        <title>IMA Genome-F 1: Ceratocystis fimbriata: Draft nuclear genome sequence for the plant pathogen, Ceratocystis fimbriata.</title>
        <authorList>
            <person name="Wilken P.M."/>
            <person name="Steenkamp E.T."/>
            <person name="Wingfield M.J."/>
            <person name="de Beer Z.W."/>
            <person name="Wingfield B.D."/>
        </authorList>
    </citation>
    <scope>NUCLEOTIDE SEQUENCE [LARGE SCALE GENOMIC DNA]</scope>
    <source>
        <strain evidence="3 4">CBS 114723</strain>
    </source>
</reference>
<dbReference type="InterPro" id="IPR000795">
    <property type="entry name" value="T_Tr_GTP-bd_dom"/>
</dbReference>
<dbReference type="GO" id="GO:0003924">
    <property type="term" value="F:GTPase activity"/>
    <property type="evidence" value="ECO:0007669"/>
    <property type="project" value="InterPro"/>
</dbReference>
<evidence type="ECO:0000259" key="2">
    <source>
        <dbReference type="Pfam" id="PF00009"/>
    </source>
</evidence>
<dbReference type="AlphaFoldDB" id="A0A2C5XBN2"/>
<dbReference type="Gene3D" id="3.40.50.300">
    <property type="entry name" value="P-loop containing nucleotide triphosphate hydrolases"/>
    <property type="match status" value="1"/>
</dbReference>
<dbReference type="InterPro" id="IPR027417">
    <property type="entry name" value="P-loop_NTPase"/>
</dbReference>
<feature type="domain" description="Tr-type G" evidence="2">
    <location>
        <begin position="281"/>
        <end position="522"/>
    </location>
</feature>
<protein>
    <submittedName>
        <fullName evidence="3">GTP-binding protein 1</fullName>
    </submittedName>
</protein>
<dbReference type="Proteomes" id="UP000222788">
    <property type="component" value="Unassembled WGS sequence"/>
</dbReference>
<dbReference type="GO" id="GO:0003746">
    <property type="term" value="F:translation elongation factor activity"/>
    <property type="evidence" value="ECO:0007669"/>
    <property type="project" value="TreeGrafter"/>
</dbReference>
<name>A0A2C5XBN2_9PEZI</name>
<evidence type="ECO:0000313" key="3">
    <source>
        <dbReference type="EMBL" id="PHH54626.1"/>
    </source>
</evidence>
<accession>A0A2C5XBN2</accession>
<feature type="compositionally biased region" description="Polar residues" evidence="1">
    <location>
        <begin position="25"/>
        <end position="43"/>
    </location>
</feature>
<keyword evidence="4" id="KW-1185">Reference proteome</keyword>
<dbReference type="EMBL" id="APWK03000023">
    <property type="protein sequence ID" value="PHH54626.1"/>
    <property type="molecule type" value="Genomic_DNA"/>
</dbReference>
<reference evidence="3 4" key="1">
    <citation type="journal article" date="2013" name="Fungal Biol.">
        <title>Analysis of microsatellite markers in the genome of the plant pathogen Ceratocystis fimbriata.</title>
        <authorList>
            <person name="Simpson M.C."/>
            <person name="Wilken P.M."/>
            <person name="Coetzee M.P."/>
            <person name="Wingfield M.J."/>
            <person name="Wingfield B.D."/>
        </authorList>
    </citation>
    <scope>NUCLEOTIDE SEQUENCE [LARGE SCALE GENOMIC DNA]</scope>
    <source>
        <strain evidence="3 4">CBS 114723</strain>
    </source>
</reference>
<dbReference type="PANTHER" id="PTHR43721">
    <property type="entry name" value="ELONGATION FACTOR TU-RELATED"/>
    <property type="match status" value="1"/>
</dbReference>
<dbReference type="InterPro" id="IPR050055">
    <property type="entry name" value="EF-Tu_GTPase"/>
</dbReference>
<feature type="region of interest" description="Disordered" evidence="1">
    <location>
        <begin position="600"/>
        <end position="626"/>
    </location>
</feature>
<dbReference type="PANTHER" id="PTHR43721:SF30">
    <property type="entry name" value="TR-TYPE G DOMAIN-CONTAINING PROTEIN"/>
    <property type="match status" value="1"/>
</dbReference>
<proteinExistence type="predicted"/>
<dbReference type="GO" id="GO:0005525">
    <property type="term" value="F:GTP binding"/>
    <property type="evidence" value="ECO:0007669"/>
    <property type="project" value="InterPro"/>
</dbReference>
<evidence type="ECO:0000313" key="4">
    <source>
        <dbReference type="Proteomes" id="UP000222788"/>
    </source>
</evidence>
<feature type="region of interest" description="Disordered" evidence="1">
    <location>
        <begin position="25"/>
        <end position="46"/>
    </location>
</feature>
<evidence type="ECO:0000256" key="1">
    <source>
        <dbReference type="SAM" id="MobiDB-lite"/>
    </source>
</evidence>
<dbReference type="OrthoDB" id="5342685at2759"/>
<sequence length="847" mass="91365">MASIFNCETDQTRVSSPWLVSLGSSPLRSRSETPITTPLTDTANEGCPNGVQADLLSDYRINKLEAEPQMGPTEYKLHLLLRPRRQFRSMSTYQSTSKYAKIKDGSFTPPLASSSQSRNDRLQHLTTQLLWRMQQSSPQHTGTSLDTVVPQLSSDGTDLDTIAVPAKLPPGLEESRGALYEIGVSDDGTLVGLTNDEMDESIKTLRVMAASLGCKVEILRMIIVGEGEWDDLTQPNLVVRGSLWVAEAFVTPGLKNNMATFLSWGPDPDANEPLATDQLRVTLTGPTASGKSTLLGTLTTGTLDNGRGMSRQSLLKHRHEVESGMTSSVAQELIGYKNGTIINYQSHYNDMPWGEIHELSSEGRLVFVSDSAGHPRYRRTTLRGIIGWAPHWMVLCVAANDGESSSVFSSAGSQGEPDLALAHLVLCLELRSPLAVVITKLDKASKGSLQHTLGKLLTAIKTAGRVPKIIQPDQVCHATLTHIPDSDNAKVKSVVDSITASSDFTRVIPILLTSAVKGQGIGMTHSLLKNLPIPAPPKANELSPEQPASIFHIDDVFNVPVLRNARPDSMCDQDTETGIVVSGYLRFGVLKVGDEIVIGPFPSEDDPKKTQSPRDQPSGGGMGLSVSHRASSELAKLALKNTVLASQVGIKWHTARVASIRNLRLPVSKLQADQVGTIGLIVLPSPGSQVGADGHQEAKSRGLSIRRGMVMAVLSQHMINSGMSLQAASSITIQVMYRNAERLQVGALVNLYAACVRSAARIRSMSKVRVCIDHDVTTGNGGDEEGLFGMETENGKDTSQDMAEVVIDLISSREWIEMDSQVMLLEGGSKDKTGLEGITGRVVRVSE</sequence>
<dbReference type="SUPFAM" id="SSF52540">
    <property type="entry name" value="P-loop containing nucleoside triphosphate hydrolases"/>
    <property type="match status" value="1"/>
</dbReference>
<dbReference type="Pfam" id="PF00009">
    <property type="entry name" value="GTP_EFTU"/>
    <property type="match status" value="1"/>
</dbReference>